<protein>
    <submittedName>
        <fullName evidence="4">Restriction endonuclease subunit M</fullName>
    </submittedName>
</protein>
<dbReference type="AlphaFoldDB" id="A0A3A9WKE2"/>
<evidence type="ECO:0000313" key="7">
    <source>
        <dbReference type="Proteomes" id="UP000275024"/>
    </source>
</evidence>
<dbReference type="Gene3D" id="3.40.50.150">
    <property type="entry name" value="Vaccinia Virus protein VP39"/>
    <property type="match status" value="1"/>
</dbReference>
<dbReference type="GO" id="GO:0003677">
    <property type="term" value="F:DNA binding"/>
    <property type="evidence" value="ECO:0007669"/>
    <property type="project" value="UniProtKB-KW"/>
</dbReference>
<evidence type="ECO:0000256" key="2">
    <source>
        <dbReference type="ARBA" id="ARBA00023125"/>
    </source>
</evidence>
<dbReference type="Proteomes" id="UP000275024">
    <property type="component" value="Unassembled WGS sequence"/>
</dbReference>
<dbReference type="Pfam" id="PF02384">
    <property type="entry name" value="N6_Mtase"/>
    <property type="match status" value="1"/>
</dbReference>
<evidence type="ECO:0000313" key="4">
    <source>
        <dbReference type="EMBL" id="RKN08196.1"/>
    </source>
</evidence>
<evidence type="ECO:0000313" key="6">
    <source>
        <dbReference type="Proteomes" id="UP000268652"/>
    </source>
</evidence>
<keyword evidence="2" id="KW-0238">DNA-binding</keyword>
<organism evidence="4 7">
    <name type="scientific">Streptomyces radicis</name>
    <dbReference type="NCBI Taxonomy" id="1750517"/>
    <lineage>
        <taxon>Bacteria</taxon>
        <taxon>Bacillati</taxon>
        <taxon>Actinomycetota</taxon>
        <taxon>Actinomycetes</taxon>
        <taxon>Kitasatosporales</taxon>
        <taxon>Streptomycetaceae</taxon>
        <taxon>Streptomyces</taxon>
    </lineage>
</organism>
<dbReference type="Gene3D" id="3.90.220.20">
    <property type="entry name" value="DNA methylase specificity domains"/>
    <property type="match status" value="1"/>
</dbReference>
<evidence type="ECO:0000259" key="3">
    <source>
        <dbReference type="Pfam" id="PF02384"/>
    </source>
</evidence>
<dbReference type="Proteomes" id="UP000268652">
    <property type="component" value="Unassembled WGS sequence"/>
</dbReference>
<keyword evidence="1" id="KW-0680">Restriction system</keyword>
<dbReference type="SUPFAM" id="SSF53335">
    <property type="entry name" value="S-adenosyl-L-methionine-dependent methyltransferases"/>
    <property type="match status" value="1"/>
</dbReference>
<reference evidence="6 7" key="1">
    <citation type="submission" date="2018-09" db="EMBL/GenBank/DDBJ databases">
        <title>Streptomyces sp. nov. DS1-2, an endophytic actinomycete isolated from roots of Dendrobium scabrilingue.</title>
        <authorList>
            <person name="Kuncharoen N."/>
            <person name="Kudo T."/>
            <person name="Ohkuma M."/>
            <person name="Yuki M."/>
            <person name="Tanasupawat S."/>
        </authorList>
    </citation>
    <scope>NUCLEOTIDE SEQUENCE [LARGE SCALE GENOMIC DNA]</scope>
    <source>
        <strain evidence="4 7">AZ1-7</strain>
        <strain evidence="5 6">DS1-2</strain>
    </source>
</reference>
<comment type="caution">
    <text evidence="4">The sequence shown here is derived from an EMBL/GenBank/DDBJ whole genome shotgun (WGS) entry which is preliminary data.</text>
</comment>
<dbReference type="EMBL" id="RBDX01000012">
    <property type="protein sequence ID" value="RKN08196.1"/>
    <property type="molecule type" value="Genomic_DNA"/>
</dbReference>
<gene>
    <name evidence="5" type="ORF">D7318_18785</name>
    <name evidence="4" type="ORF">D7319_16925</name>
</gene>
<proteinExistence type="predicted"/>
<dbReference type="GO" id="GO:0008170">
    <property type="term" value="F:N-methyltransferase activity"/>
    <property type="evidence" value="ECO:0007669"/>
    <property type="project" value="InterPro"/>
</dbReference>
<dbReference type="InterPro" id="IPR044946">
    <property type="entry name" value="Restrct_endonuc_typeI_TRD_sf"/>
</dbReference>
<dbReference type="PANTHER" id="PTHR42998:SF1">
    <property type="entry name" value="TYPE I RESTRICTION ENZYME HINDI METHYLASE SUBUNIT"/>
    <property type="match status" value="1"/>
</dbReference>
<dbReference type="GO" id="GO:0009307">
    <property type="term" value="P:DNA restriction-modification system"/>
    <property type="evidence" value="ECO:0007669"/>
    <property type="project" value="UniProtKB-KW"/>
</dbReference>
<keyword evidence="6" id="KW-1185">Reference proteome</keyword>
<evidence type="ECO:0000313" key="5">
    <source>
        <dbReference type="EMBL" id="RKN20551.1"/>
    </source>
</evidence>
<keyword evidence="4" id="KW-0378">Hydrolase</keyword>
<dbReference type="InterPro" id="IPR029063">
    <property type="entry name" value="SAM-dependent_MTases_sf"/>
</dbReference>
<dbReference type="GO" id="GO:0004519">
    <property type="term" value="F:endonuclease activity"/>
    <property type="evidence" value="ECO:0007669"/>
    <property type="project" value="UniProtKB-KW"/>
</dbReference>
<dbReference type="Gene3D" id="1.10.10.10">
    <property type="entry name" value="Winged helix-like DNA-binding domain superfamily/Winged helix DNA-binding domain"/>
    <property type="match status" value="1"/>
</dbReference>
<name>A0A3A9WKE2_9ACTN</name>
<dbReference type="PRINTS" id="PR00507">
    <property type="entry name" value="N12N6MTFRASE"/>
</dbReference>
<dbReference type="EMBL" id="RBDY01000013">
    <property type="protein sequence ID" value="RKN20551.1"/>
    <property type="molecule type" value="Genomic_DNA"/>
</dbReference>
<dbReference type="CDD" id="cd02440">
    <property type="entry name" value="AdoMet_MTases"/>
    <property type="match status" value="1"/>
</dbReference>
<dbReference type="InterPro" id="IPR003356">
    <property type="entry name" value="DNA_methylase_A-5"/>
</dbReference>
<accession>A0A3A9WKE2</accession>
<dbReference type="OrthoDB" id="9784823at2"/>
<dbReference type="RefSeq" id="WP_120698275.1">
    <property type="nucleotide sequence ID" value="NZ_RBDX01000012.1"/>
</dbReference>
<keyword evidence="4" id="KW-0540">Nuclease</keyword>
<dbReference type="PANTHER" id="PTHR42998">
    <property type="entry name" value="TYPE I RESTRICTION ENZYME HINDVIIP M PROTEIN-RELATED"/>
    <property type="match status" value="1"/>
</dbReference>
<dbReference type="InterPro" id="IPR036388">
    <property type="entry name" value="WH-like_DNA-bd_sf"/>
</dbReference>
<keyword evidence="4" id="KW-0255">Endonuclease</keyword>
<dbReference type="InterPro" id="IPR052916">
    <property type="entry name" value="Type-I_RE_MTase_Subunit"/>
</dbReference>
<sequence length="675" mass="72463">MPKNTGSTPVVVTLAEIARIAGVGRAAVSNWRRRYESFPAPVGGTDTSPQFSLADVEAWLRQENKLKAAANPLDRLWPEYESLGNRDTSGRLVAQVGLRLSGVASVGSPDDAAVDQHRAHLLERTVDLAAGDSSRSTFHFLLERWLRTHVRQITTSPPRLAELMLKVAALFHPGPVHTVLDPACGTGTLLAAAGRRWGIESTSPVRLLGQDSDPVLVRLTQARLAVDGLIAKALSNLSLAAGDTLRADAHAGVQVDVVLCNPPSNERDWGHAELATDPRWVYGQPPRTEPELAWVQHTIAALAPGGVAVLVLPPTVAARRAGRRIRANLLRAGLLRAVVALPPGAAPPYGVGLHLWILCAKGDTESGNRPRTELTLIDTAHNVSSAAAERGGVDWPAVTTQVTGVLSGDETQGSVSVPVVDLLDEQVDLTPARHIPRTRTATMVDLRQSWAQFDACLSELRDVRGSLSELVPAEHDEAVALISVGELERAGALEIRTGQALPEDLVRRGERLEGEARVLTGAPLSGPTQLWLSAPVVAQGEEDGSLTVTASQDIIIAALARAFDVQVDTDVPSVLGPQLAALRVNPTLLDPWFLAGCLRAPANVQRAGTHASTTSRIDVRRLQIPRLSLEEQRRYGEIHRRITVFERDLREMKAVGAELSRSLVDLLAGGQLPRM</sequence>
<evidence type="ECO:0000256" key="1">
    <source>
        <dbReference type="ARBA" id="ARBA00022747"/>
    </source>
</evidence>
<feature type="domain" description="DNA methylase adenine-specific" evidence="3">
    <location>
        <begin position="157"/>
        <end position="384"/>
    </location>
</feature>